<sequence length="557" mass="62311">MIQQLFYAAIAIALIGQTALACSPLNNTQGLTPGNATALINDSLEALGGREAIASLRGITYESNLFRVSTLMENYKLLTTDRYIVNEGTQNVSFSFEDNFFSQRIDREFKRSDFFFFASPDLLPGSFSLVLKSGPEGYACYTEGNNNAFIPADQTAGFADSALTEYLLFHALKLSPKLLLEIEKHNHTALVVSVNGVEHPAVRDEELNVLVIFDANTYLPHIVRSFEDHAIFGITTNDLQLSDYITVAGIQFPQHRMAIYNGNAILEDTTVAAIRADPSFPEDFFSGLDASETETTPAPPAKIEGYSHAEIGEYWYNTFWGGEYTGTYENVSVTQPVGELPGVHWFLVRDSPNLQQLVLEFEDSIIVFEAPPHQTDLVIRWVNETLGKPITHLWPSHHHHDHAYDVRKYVELGAKIIVPEVSLPLWKQIPDAQLITFTDTEPYIHSDSQMQARFLWRPEATHAIDWTYSIITTRCPQKNDTIMAYVADAWSTSFAYDNAFARYWLDQASADGMSRNALVVPAHGEPTPLQVLIDALGFDYPAHQPSDFLNGGNICLR</sequence>
<accession>A0A9P8VUE9</accession>
<dbReference type="InterPro" id="IPR036866">
    <property type="entry name" value="RibonucZ/Hydroxyglut_hydro"/>
</dbReference>
<comment type="caution">
    <text evidence="2">The sequence shown here is derived from an EMBL/GenBank/DDBJ whole genome shotgun (WGS) entry which is preliminary data.</text>
</comment>
<dbReference type="Proteomes" id="UP000777438">
    <property type="component" value="Unassembled WGS sequence"/>
</dbReference>
<keyword evidence="3" id="KW-1185">Reference proteome</keyword>
<dbReference type="Gene3D" id="3.60.15.10">
    <property type="entry name" value="Ribonuclease Z/Hydroxyacylglutathione hydrolase-like"/>
    <property type="match status" value="1"/>
</dbReference>
<dbReference type="AlphaFoldDB" id="A0A9P8VUE9"/>
<organism evidence="2 3">
    <name type="scientific">Thelonectria olida</name>
    <dbReference type="NCBI Taxonomy" id="1576542"/>
    <lineage>
        <taxon>Eukaryota</taxon>
        <taxon>Fungi</taxon>
        <taxon>Dikarya</taxon>
        <taxon>Ascomycota</taxon>
        <taxon>Pezizomycotina</taxon>
        <taxon>Sordariomycetes</taxon>
        <taxon>Hypocreomycetidae</taxon>
        <taxon>Hypocreales</taxon>
        <taxon>Nectriaceae</taxon>
        <taxon>Thelonectria</taxon>
    </lineage>
</organism>
<dbReference type="EMBL" id="JAGPYM010000045">
    <property type="protein sequence ID" value="KAH6873646.1"/>
    <property type="molecule type" value="Genomic_DNA"/>
</dbReference>
<proteinExistence type="predicted"/>
<evidence type="ECO:0000313" key="3">
    <source>
        <dbReference type="Proteomes" id="UP000777438"/>
    </source>
</evidence>
<feature type="signal peptide" evidence="1">
    <location>
        <begin position="1"/>
        <end position="21"/>
    </location>
</feature>
<gene>
    <name evidence="2" type="ORF">B0T10DRAFT_449845</name>
</gene>
<keyword evidence="1" id="KW-0732">Signal</keyword>
<dbReference type="SUPFAM" id="SSF56281">
    <property type="entry name" value="Metallo-hydrolase/oxidoreductase"/>
    <property type="match status" value="1"/>
</dbReference>
<evidence type="ECO:0000256" key="1">
    <source>
        <dbReference type="SAM" id="SignalP"/>
    </source>
</evidence>
<dbReference type="OrthoDB" id="3481168at2759"/>
<evidence type="ECO:0000313" key="2">
    <source>
        <dbReference type="EMBL" id="KAH6873646.1"/>
    </source>
</evidence>
<protein>
    <submittedName>
        <fullName evidence="2">Metallo-beta-lactamase superfamily protein</fullName>
    </submittedName>
</protein>
<feature type="chain" id="PRO_5040510384" evidence="1">
    <location>
        <begin position="22"/>
        <end position="557"/>
    </location>
</feature>
<name>A0A9P8VUE9_9HYPO</name>
<reference evidence="2 3" key="1">
    <citation type="journal article" date="2021" name="Nat. Commun.">
        <title>Genetic determinants of endophytism in the Arabidopsis root mycobiome.</title>
        <authorList>
            <person name="Mesny F."/>
            <person name="Miyauchi S."/>
            <person name="Thiergart T."/>
            <person name="Pickel B."/>
            <person name="Atanasova L."/>
            <person name="Karlsson M."/>
            <person name="Huettel B."/>
            <person name="Barry K.W."/>
            <person name="Haridas S."/>
            <person name="Chen C."/>
            <person name="Bauer D."/>
            <person name="Andreopoulos W."/>
            <person name="Pangilinan J."/>
            <person name="LaButti K."/>
            <person name="Riley R."/>
            <person name="Lipzen A."/>
            <person name="Clum A."/>
            <person name="Drula E."/>
            <person name="Henrissat B."/>
            <person name="Kohler A."/>
            <person name="Grigoriev I.V."/>
            <person name="Martin F.M."/>
            <person name="Hacquard S."/>
        </authorList>
    </citation>
    <scope>NUCLEOTIDE SEQUENCE [LARGE SCALE GENOMIC DNA]</scope>
    <source>
        <strain evidence="2 3">MPI-CAGE-CH-0241</strain>
    </source>
</reference>